<sequence length="100" mass="11123">MTCAIFSISSRSFVIFATPWPGTFAPSSEASKSMVSLACLFQFKNMLPTDMPISSTIRMSGFCGTHSIEFIHADTKFRSRAYMYFSPSSYLDMTECISSP</sequence>
<name>A0AA48P7Q3_9VIRU</name>
<reference evidence="1" key="1">
    <citation type="journal article" date="2023" name="Front. Mar. Sci.">
        <title>Tracing the invertebrate herpesviruses in the global sequence datasets.</title>
        <authorList>
            <person name="Rosani U."/>
            <person name="Gaia M."/>
            <person name="Delmont T.O."/>
            <person name="Krupovic M."/>
        </authorList>
    </citation>
    <scope>NUCLEOTIDE SEQUENCE</scope>
    <source>
        <strain evidence="1">MalacoHV4/Med/2018 155</strain>
    </source>
</reference>
<organism evidence="1">
    <name type="scientific">Malaco herpesvirus 4</name>
    <dbReference type="NCBI Taxonomy" id="3031800"/>
    <lineage>
        <taxon>Viruses</taxon>
        <taxon>Duplodnaviria</taxon>
        <taxon>Heunggongvirae</taxon>
        <taxon>Peploviricota</taxon>
        <taxon>Herviviricetes</taxon>
        <taxon>Herpesvirales</taxon>
        <taxon>Malacoherpesviridae</taxon>
    </lineage>
</organism>
<reference evidence="1" key="2">
    <citation type="submission" date="2023-01" db="EMBL/GenBank/DDBJ databases">
        <authorList>
            <person name="Rosani U."/>
            <person name="Delmont T.O."/>
            <person name="Gaia M."/>
            <person name="Krupovic M."/>
        </authorList>
    </citation>
    <scope>NUCLEOTIDE SEQUENCE</scope>
    <source>
        <strain evidence="1">MalacoHV4/Med/2018 155</strain>
    </source>
</reference>
<proteinExistence type="predicted"/>
<accession>A0AA48P7Q3</accession>
<protein>
    <submittedName>
        <fullName evidence="1">ORF84</fullName>
    </submittedName>
</protein>
<dbReference type="EMBL" id="BK063089">
    <property type="protein sequence ID" value="DBA11698.1"/>
    <property type="molecule type" value="Genomic_DNA"/>
</dbReference>
<evidence type="ECO:0000313" key="1">
    <source>
        <dbReference type="EMBL" id="DBA11698.1"/>
    </source>
</evidence>